<dbReference type="Proteomes" id="UP001432014">
    <property type="component" value="Chromosome"/>
</dbReference>
<protein>
    <recommendedName>
        <fullName evidence="3">HEAT repeat protein</fullName>
    </recommendedName>
</protein>
<sequence length="1071" mass="116566">MAPDVPQHLAPFDRLPRPARQAALARHARSLAPDAYEALHAALDAGDSQDRHTALFLAVVRRDLARVGAALADPLLRARALAAAGRLPVPDEVLADFARTAPRAHRHALYRQLRRSRRHALADRLLPEVDRLHGGQEAARLLPACTPLLVDAWLPRLPVPEGVLRSLARTAPRPLTTYLLRQAGQPADAQLPVRQRDQLITGATRRDRAAGLAVLHDRPALLPAEAVVHLLAEPTAVVAAVRRNAVDLPVPAGRLPERICRALRALPAEELALLARTCRPKAARGPFGQPRPEPVLQLLEPSERHRVARELLAARPHDRPHGSLLLALGPRERALVVRDHLAGRKSRETRLAATVRFLPLAEAEDRLARLAGDHNRHMRCYGWSALLQCAAFNGDPAEYARVLRRSERAWHDHPEVRELALVRAAETPEEFLAAVPEDVLRDAAMTVLQARDSTARCLDAAARWLARTIGQAAGARDLGRVAELLAVFAQVREHPRCTEPIWPLVRDLPFAWKVWARLRSDPRLRRPERLLGAAEVLPRLQVVDHWSREILDGEDDPAVRARAVRLLLRGRRTRERRCEEVVLADPAFARLDEVWSVLARRRTDLIGPALTAHRQSAVPWVPALPGDASRTDRALHTALVAPLAHDEDRTITLRAAAAAVLTDPCDLLELIGRAPQPVAAAALLRLAEVGDPARTLPVLLARLGGGVRGHAAARGLRRVLAHTPDGEAAALLRGTLLSPDLPVGVGKELARALGDLPPELAARTAVAVWDRPGLHRDVRAALGELMVRLLDRPGVGDRLGAWLGEPAVREVVLTARAKPLPGSAQAAWEDFLAAAAVHPDPDVVEDAFDAVIRRGRTGEAAARAVAAQLLTFGQAERVWRKALTVFSLRPEEPVVRARWPEVVARLVELATGSDGRREEARLRLAGLAGGTFGSLAPELLDGMVDPLTRAGLAGRAARAAQIVAARALASGDPAPHHWDRCLDLVEGRPLRLAQVAEGSGLAWEDRPPPEAALAVLHHLRARGTTAAAALAVGLVRTIGGRESWPPHWREELARWQNHPDPDVAEAALLAR</sequence>
<accession>A0ABZ1WE82</accession>
<evidence type="ECO:0000313" key="1">
    <source>
        <dbReference type="EMBL" id="WUS59098.1"/>
    </source>
</evidence>
<reference evidence="1 2" key="1">
    <citation type="submission" date="2022-10" db="EMBL/GenBank/DDBJ databases">
        <title>The complete genomes of actinobacterial strains from the NBC collection.</title>
        <authorList>
            <person name="Joergensen T.S."/>
            <person name="Alvarez Arevalo M."/>
            <person name="Sterndorff E.B."/>
            <person name="Faurdal D."/>
            <person name="Vuksanovic O."/>
            <person name="Mourched A.-S."/>
            <person name="Charusanti P."/>
            <person name="Shaw S."/>
            <person name="Blin K."/>
            <person name="Weber T."/>
        </authorList>
    </citation>
    <scope>NUCLEOTIDE SEQUENCE [LARGE SCALE GENOMIC DNA]</scope>
    <source>
        <strain evidence="1 2">NBC_01247</strain>
    </source>
</reference>
<dbReference type="EMBL" id="CP108482">
    <property type="protein sequence ID" value="WUS59098.1"/>
    <property type="molecule type" value="Genomic_DNA"/>
</dbReference>
<dbReference type="RefSeq" id="WP_329494767.1">
    <property type="nucleotide sequence ID" value="NZ_CP108460.1"/>
</dbReference>
<organism evidence="1 2">
    <name type="scientific">Kitasatospora herbaricolor</name>
    <dbReference type="NCBI Taxonomy" id="68217"/>
    <lineage>
        <taxon>Bacteria</taxon>
        <taxon>Bacillati</taxon>
        <taxon>Actinomycetota</taxon>
        <taxon>Actinomycetes</taxon>
        <taxon>Kitasatosporales</taxon>
        <taxon>Streptomycetaceae</taxon>
        <taxon>Kitasatospora</taxon>
    </lineage>
</organism>
<evidence type="ECO:0008006" key="3">
    <source>
        <dbReference type="Google" id="ProtNLM"/>
    </source>
</evidence>
<proteinExistence type="predicted"/>
<name>A0ABZ1WE82_9ACTN</name>
<gene>
    <name evidence="1" type="ORF">OG469_28495</name>
</gene>
<evidence type="ECO:0000313" key="2">
    <source>
        <dbReference type="Proteomes" id="UP001432014"/>
    </source>
</evidence>
<keyword evidence="2" id="KW-1185">Reference proteome</keyword>